<dbReference type="PANTHER" id="PTHR13385">
    <property type="entry name" value="AUTOPHAGY PROTEIN 12"/>
    <property type="match status" value="1"/>
</dbReference>
<name>D5GFM9_TUBMM</name>
<keyword evidence="4 6" id="KW-0833">Ubl conjugation pathway</keyword>
<dbReference type="SUPFAM" id="SSF54236">
    <property type="entry name" value="Ubiquitin-like"/>
    <property type="match status" value="1"/>
</dbReference>
<dbReference type="GO" id="GO:0019776">
    <property type="term" value="F:Atg8-family ligase activity"/>
    <property type="evidence" value="ECO:0007669"/>
    <property type="project" value="TreeGrafter"/>
</dbReference>
<comment type="similarity">
    <text evidence="1 6">Belongs to the ATG12 family.</text>
</comment>
<gene>
    <name evidence="8" type="ORF">GSTUM_00006991001</name>
</gene>
<comment type="function">
    <text evidence="6">Ubiquitin-like protein involved in cytoplasm to vacuole transport (Cvt), autophagy vesicles formation, mitophagy, and nucleophagy.</text>
</comment>
<feature type="region of interest" description="Disordered" evidence="7">
    <location>
        <begin position="1"/>
        <end position="27"/>
    </location>
</feature>
<dbReference type="STRING" id="656061.D5GFM9"/>
<dbReference type="GO" id="GO:0000422">
    <property type="term" value="P:autophagy of mitochondrion"/>
    <property type="evidence" value="ECO:0007669"/>
    <property type="project" value="TreeGrafter"/>
</dbReference>
<dbReference type="InterPro" id="IPR029071">
    <property type="entry name" value="Ubiquitin-like_domsf"/>
</dbReference>
<sequence>MSDQSPASVTPPPAPSDPPKIPSSTSTDDLPVALSASLVLTSLPRDGKIALDKALHPRPTKINIRFKPIGSAPALDKAVYKIKTSQRFENVVKFLRDSLGLRNSEGIFLYVNSTFAPGGDENVGNLWNCFRVDDQLIVSYAMNRLLGELEWGIMACG</sequence>
<feature type="compositionally biased region" description="Pro residues" evidence="7">
    <location>
        <begin position="9"/>
        <end position="21"/>
    </location>
</feature>
<dbReference type="GO" id="GO:0034045">
    <property type="term" value="C:phagophore assembly site membrane"/>
    <property type="evidence" value="ECO:0007669"/>
    <property type="project" value="UniProtKB-SubCell"/>
</dbReference>
<dbReference type="eggNOG" id="KOG3439">
    <property type="taxonomic scope" value="Eukaryota"/>
</dbReference>
<keyword evidence="3 6" id="KW-1017">Isopeptide bond</keyword>
<reference evidence="8 9" key="1">
    <citation type="journal article" date="2010" name="Nature">
        <title>Perigord black truffle genome uncovers evolutionary origins and mechanisms of symbiosis.</title>
        <authorList>
            <person name="Martin F."/>
            <person name="Kohler A."/>
            <person name="Murat C."/>
            <person name="Balestrini R."/>
            <person name="Coutinho P.M."/>
            <person name="Jaillon O."/>
            <person name="Montanini B."/>
            <person name="Morin E."/>
            <person name="Noel B."/>
            <person name="Percudani R."/>
            <person name="Porcel B."/>
            <person name="Rubini A."/>
            <person name="Amicucci A."/>
            <person name="Amselem J."/>
            <person name="Anthouard V."/>
            <person name="Arcioni S."/>
            <person name="Artiguenave F."/>
            <person name="Aury J.M."/>
            <person name="Ballario P."/>
            <person name="Bolchi A."/>
            <person name="Brenna A."/>
            <person name="Brun A."/>
            <person name="Buee M."/>
            <person name="Cantarel B."/>
            <person name="Chevalier G."/>
            <person name="Couloux A."/>
            <person name="Da Silva C."/>
            <person name="Denoeud F."/>
            <person name="Duplessis S."/>
            <person name="Ghignone S."/>
            <person name="Hilselberger B."/>
            <person name="Iotti M."/>
            <person name="Marcais B."/>
            <person name="Mello A."/>
            <person name="Miranda M."/>
            <person name="Pacioni G."/>
            <person name="Quesneville H."/>
            <person name="Riccioni C."/>
            <person name="Ruotolo R."/>
            <person name="Splivallo R."/>
            <person name="Stocchi V."/>
            <person name="Tisserant E."/>
            <person name="Viscomi A.R."/>
            <person name="Zambonelli A."/>
            <person name="Zampieri E."/>
            <person name="Henrissat B."/>
            <person name="Lebrun M.H."/>
            <person name="Paolocci F."/>
            <person name="Bonfante P."/>
            <person name="Ottonello S."/>
            <person name="Wincker P."/>
        </authorList>
    </citation>
    <scope>NUCLEOTIDE SEQUENCE [LARGE SCALE GENOMIC DNA]</scope>
    <source>
        <strain evidence="8 9">Mel28</strain>
    </source>
</reference>
<evidence type="ECO:0000256" key="1">
    <source>
        <dbReference type="ARBA" id="ARBA00007778"/>
    </source>
</evidence>
<evidence type="ECO:0000313" key="9">
    <source>
        <dbReference type="Proteomes" id="UP000006911"/>
    </source>
</evidence>
<dbReference type="GeneID" id="9188270"/>
<evidence type="ECO:0000256" key="7">
    <source>
        <dbReference type="SAM" id="MobiDB-lite"/>
    </source>
</evidence>
<dbReference type="GO" id="GO:0034274">
    <property type="term" value="C:Atg12-Atg5-Atg16 complex"/>
    <property type="evidence" value="ECO:0007669"/>
    <property type="project" value="TreeGrafter"/>
</dbReference>
<organism evidence="8 9">
    <name type="scientific">Tuber melanosporum (strain Mel28)</name>
    <name type="common">Perigord black truffle</name>
    <dbReference type="NCBI Taxonomy" id="656061"/>
    <lineage>
        <taxon>Eukaryota</taxon>
        <taxon>Fungi</taxon>
        <taxon>Dikarya</taxon>
        <taxon>Ascomycota</taxon>
        <taxon>Pezizomycotina</taxon>
        <taxon>Pezizomycetes</taxon>
        <taxon>Pezizales</taxon>
        <taxon>Tuberaceae</taxon>
        <taxon>Tuber</taxon>
    </lineage>
</organism>
<keyword evidence="6" id="KW-0653">Protein transport</keyword>
<comment type="subcellular location">
    <subcellularLocation>
        <location evidence="6">Preautophagosomal structure membrane</location>
        <topology evidence="6">Peripheral membrane protein</topology>
    </subcellularLocation>
</comment>
<dbReference type="HOGENOM" id="CLU_106795_1_1_1"/>
<dbReference type="Pfam" id="PF04110">
    <property type="entry name" value="APG12"/>
    <property type="match status" value="1"/>
</dbReference>
<keyword evidence="5 6" id="KW-0072">Autophagy</keyword>
<keyword evidence="9" id="KW-1185">Reference proteome</keyword>
<dbReference type="OMA" id="DLPMNMS"/>
<dbReference type="GO" id="GO:0097352">
    <property type="term" value="P:autophagosome maturation"/>
    <property type="evidence" value="ECO:0007669"/>
    <property type="project" value="TreeGrafter"/>
</dbReference>
<evidence type="ECO:0000256" key="2">
    <source>
        <dbReference type="ARBA" id="ARBA00015875"/>
    </source>
</evidence>
<dbReference type="GO" id="GO:0000421">
    <property type="term" value="C:autophagosome membrane"/>
    <property type="evidence" value="ECO:0007669"/>
    <property type="project" value="TreeGrafter"/>
</dbReference>
<dbReference type="CDD" id="cd01612">
    <property type="entry name" value="Ubl_ATG12"/>
    <property type="match status" value="1"/>
</dbReference>
<evidence type="ECO:0000313" key="8">
    <source>
        <dbReference type="EMBL" id="CAZ83322.1"/>
    </source>
</evidence>
<dbReference type="InterPro" id="IPR007242">
    <property type="entry name" value="Atg12"/>
</dbReference>
<dbReference type="KEGG" id="tml:GSTUM_00006991001"/>
<accession>D5GFM9</accession>
<protein>
    <recommendedName>
        <fullName evidence="2 6">Ubiquitin-like protein ATG12</fullName>
    </recommendedName>
</protein>
<comment type="subunit">
    <text evidence="6">Forms a conjugate with ATG5.</text>
</comment>
<evidence type="ECO:0000256" key="3">
    <source>
        <dbReference type="ARBA" id="ARBA00022499"/>
    </source>
</evidence>
<proteinExistence type="inferred from homology"/>
<dbReference type="GO" id="GO:0061723">
    <property type="term" value="P:glycophagy"/>
    <property type="evidence" value="ECO:0007669"/>
    <property type="project" value="TreeGrafter"/>
</dbReference>
<keyword evidence="6" id="KW-0472">Membrane</keyword>
<evidence type="ECO:0000256" key="4">
    <source>
        <dbReference type="ARBA" id="ARBA00022786"/>
    </source>
</evidence>
<dbReference type="GO" id="GO:0015031">
    <property type="term" value="P:protein transport"/>
    <property type="evidence" value="ECO:0007669"/>
    <property type="project" value="UniProtKB-KW"/>
</dbReference>
<dbReference type="GO" id="GO:0034727">
    <property type="term" value="P:piecemeal microautophagy of the nucleus"/>
    <property type="evidence" value="ECO:0007669"/>
    <property type="project" value="TreeGrafter"/>
</dbReference>
<dbReference type="Proteomes" id="UP000006911">
    <property type="component" value="Unassembled WGS sequence"/>
</dbReference>
<dbReference type="EMBL" id="FN430209">
    <property type="protein sequence ID" value="CAZ83322.1"/>
    <property type="molecule type" value="Genomic_DNA"/>
</dbReference>
<evidence type="ECO:0000256" key="6">
    <source>
        <dbReference type="RuleBase" id="RU361201"/>
    </source>
</evidence>
<dbReference type="GO" id="GO:0000045">
    <property type="term" value="P:autophagosome assembly"/>
    <property type="evidence" value="ECO:0007669"/>
    <property type="project" value="InterPro"/>
</dbReference>
<evidence type="ECO:0000256" key="5">
    <source>
        <dbReference type="ARBA" id="ARBA00023006"/>
    </source>
</evidence>
<dbReference type="InParanoid" id="D5GFM9"/>
<dbReference type="Gene3D" id="3.10.20.90">
    <property type="entry name" value="Phosphatidylinositol 3-kinase Catalytic Subunit, Chain A, domain 1"/>
    <property type="match status" value="1"/>
</dbReference>
<dbReference type="PANTHER" id="PTHR13385:SF0">
    <property type="entry name" value="UBIQUITIN-LIKE PROTEIN ATG12"/>
    <property type="match status" value="1"/>
</dbReference>
<dbReference type="RefSeq" id="XP_002839131.1">
    <property type="nucleotide sequence ID" value="XM_002839085.1"/>
</dbReference>
<dbReference type="AlphaFoldDB" id="D5GFM9"/>
<keyword evidence="6" id="KW-0813">Transport</keyword>